<proteinExistence type="predicted"/>
<dbReference type="STRING" id="1077947.SAMN05216227_10283"/>
<protein>
    <recommendedName>
        <fullName evidence="3">DUF4440 domain-containing protein</fullName>
    </recommendedName>
</protein>
<evidence type="ECO:0000313" key="1">
    <source>
        <dbReference type="EMBL" id="SEN85536.1"/>
    </source>
</evidence>
<keyword evidence="2" id="KW-1185">Reference proteome</keyword>
<sequence>MTDAAKFWAKLWDLEERFWTEGADAARRMSAKGAVFVLPYPAGILQGDMVFREKDVAQRWRSVVMTERYLQRQGHIAVLAYRVSAERSDDPIYEALCTSTYLLDDENWLRLSHQQNPLAPIAT</sequence>
<dbReference type="InterPro" id="IPR032710">
    <property type="entry name" value="NTF2-like_dom_sf"/>
</dbReference>
<gene>
    <name evidence="1" type="ORF">SAMN05216227_10283</name>
</gene>
<dbReference type="Proteomes" id="UP000183002">
    <property type="component" value="Unassembled WGS sequence"/>
</dbReference>
<organism evidence="1 2">
    <name type="scientific">Pseudorhodobacter antarcticus</name>
    <dbReference type="NCBI Taxonomy" id="1077947"/>
    <lineage>
        <taxon>Bacteria</taxon>
        <taxon>Pseudomonadati</taxon>
        <taxon>Pseudomonadota</taxon>
        <taxon>Alphaproteobacteria</taxon>
        <taxon>Rhodobacterales</taxon>
        <taxon>Paracoccaceae</taxon>
        <taxon>Pseudorhodobacter</taxon>
    </lineage>
</organism>
<dbReference type="SUPFAM" id="SSF54427">
    <property type="entry name" value="NTF2-like"/>
    <property type="match status" value="1"/>
</dbReference>
<dbReference type="RefSeq" id="WP_050518229.1">
    <property type="nucleotide sequence ID" value="NZ_FOCO01000028.1"/>
</dbReference>
<evidence type="ECO:0008006" key="3">
    <source>
        <dbReference type="Google" id="ProtNLM"/>
    </source>
</evidence>
<evidence type="ECO:0000313" key="2">
    <source>
        <dbReference type="Proteomes" id="UP000183002"/>
    </source>
</evidence>
<dbReference type="EMBL" id="FOCO01000028">
    <property type="protein sequence ID" value="SEN85536.1"/>
    <property type="molecule type" value="Genomic_DNA"/>
</dbReference>
<dbReference type="AlphaFoldDB" id="A0A1H8JZ42"/>
<name>A0A1H8JZ42_9RHOB</name>
<reference evidence="1 2" key="1">
    <citation type="submission" date="2016-10" db="EMBL/GenBank/DDBJ databases">
        <authorList>
            <person name="de Groot N.N."/>
        </authorList>
    </citation>
    <scope>NUCLEOTIDE SEQUENCE [LARGE SCALE GENOMIC DNA]</scope>
    <source>
        <strain evidence="1 2">CGMCC 1.10836</strain>
    </source>
</reference>
<accession>A0A1H8JZ42</accession>
<dbReference type="OrthoDB" id="7353854at2"/>